<dbReference type="InterPro" id="IPR036895">
    <property type="entry name" value="Uracil-DNA_glycosylase-like_sf"/>
</dbReference>
<dbReference type="CDD" id="cd10034">
    <property type="entry name" value="UDG_BdiUng_like"/>
    <property type="match status" value="1"/>
</dbReference>
<keyword evidence="3" id="KW-1185">Reference proteome</keyword>
<dbReference type="KEGG" id="nlc:EBAPG3_010950"/>
<reference evidence="2 3" key="1">
    <citation type="journal article" date="2015" name="Int. J. Syst. Evol. Microbiol.">
        <title>Nitrosospira lacus sp. nov., a psychrotolerant, ammonia-oxidizing bacterium from sandy lake sediment.</title>
        <authorList>
            <person name="Urakawa H."/>
            <person name="Garcia J.C."/>
            <person name="Nielsen J.L."/>
            <person name="Le V.Q."/>
            <person name="Kozlowski J.A."/>
            <person name="Stein L.Y."/>
            <person name="Lim C.K."/>
            <person name="Pommerening-Roser A."/>
            <person name="Martens-Habbena W."/>
            <person name="Stahl D.A."/>
            <person name="Klotz M.G."/>
        </authorList>
    </citation>
    <scope>NUCLEOTIDE SEQUENCE [LARGE SCALE GENOMIC DNA]</scope>
    <source>
        <strain evidence="2 3">APG3</strain>
    </source>
</reference>
<sequence>MPIPFDRGYYRQPFVKLVSEYPAEDVYPPADFRVEWGPVFHRGRLDGSARVLIIGQDPAQHEVVVRRILAGTAGKRAQGFLQRLGIIRSYVFINTFLYSVYGQGGGARHIGDSAITAYRNRWIKAILDRSQIEAVVALGGLANTAWQSWLVSPDAAGRSPLPFGHLTHPTWPESSARTNAERQVAVTKMLENWNDGLAALRPVINHPDVTEPLALYGAAFAPGDLPDILPDDLPPGTPAWMRTEEGWADRTGETPLEKRRTIIVRVPKGVLPA</sequence>
<dbReference type="AlphaFoldDB" id="A0A1W6SR54"/>
<evidence type="ECO:0000313" key="3">
    <source>
        <dbReference type="Proteomes" id="UP000012179"/>
    </source>
</evidence>
<name>A0A1W6SR54_9PROT</name>
<dbReference type="Proteomes" id="UP000012179">
    <property type="component" value="Chromosome"/>
</dbReference>
<evidence type="ECO:0000259" key="1">
    <source>
        <dbReference type="Pfam" id="PF03167"/>
    </source>
</evidence>
<dbReference type="InterPro" id="IPR005122">
    <property type="entry name" value="Uracil-DNA_glycosylase-like"/>
</dbReference>
<dbReference type="eggNOG" id="COG1573">
    <property type="taxonomic scope" value="Bacteria"/>
</dbReference>
<dbReference type="OrthoDB" id="8203325at2"/>
<gene>
    <name evidence="2" type="ORF">EBAPG3_010950</name>
</gene>
<dbReference type="Gene3D" id="3.40.470.10">
    <property type="entry name" value="Uracil-DNA glycosylase-like domain"/>
    <property type="match status" value="1"/>
</dbReference>
<protein>
    <submittedName>
        <fullName evidence="2">Uracil-DNA glycosylase</fullName>
    </submittedName>
</protein>
<organism evidence="2 3">
    <name type="scientific">Nitrosospira lacus</name>
    <dbReference type="NCBI Taxonomy" id="1288494"/>
    <lineage>
        <taxon>Bacteria</taxon>
        <taxon>Pseudomonadati</taxon>
        <taxon>Pseudomonadota</taxon>
        <taxon>Betaproteobacteria</taxon>
        <taxon>Nitrosomonadales</taxon>
        <taxon>Nitrosomonadaceae</taxon>
        <taxon>Nitrosospira</taxon>
    </lineage>
</organism>
<dbReference type="RefSeq" id="WP_004178290.1">
    <property type="nucleotide sequence ID" value="NZ_CP021106.3"/>
</dbReference>
<proteinExistence type="predicted"/>
<accession>A0A1W6SR54</accession>
<dbReference type="SUPFAM" id="SSF52141">
    <property type="entry name" value="Uracil-DNA glycosylase-like"/>
    <property type="match status" value="1"/>
</dbReference>
<evidence type="ECO:0000313" key="2">
    <source>
        <dbReference type="EMBL" id="ARO88255.1"/>
    </source>
</evidence>
<dbReference type="Pfam" id="PF03167">
    <property type="entry name" value="UDG"/>
    <property type="match status" value="1"/>
</dbReference>
<dbReference type="EMBL" id="CP021106">
    <property type="protein sequence ID" value="ARO88255.1"/>
    <property type="molecule type" value="Genomic_DNA"/>
</dbReference>
<feature type="domain" description="Uracil-DNA glycosylase-like" evidence="1">
    <location>
        <begin position="46"/>
        <end position="144"/>
    </location>
</feature>